<dbReference type="Pfam" id="PF00005">
    <property type="entry name" value="ABC_tran"/>
    <property type="match status" value="1"/>
</dbReference>
<dbReference type="InterPro" id="IPR039421">
    <property type="entry name" value="Type_1_exporter"/>
</dbReference>
<feature type="transmembrane region" description="Helical" evidence="7">
    <location>
        <begin position="156"/>
        <end position="174"/>
    </location>
</feature>
<protein>
    <submittedName>
        <fullName evidence="10">ATP-binding cassette subfamily C protein CydC</fullName>
    </submittedName>
</protein>
<evidence type="ECO:0000313" key="10">
    <source>
        <dbReference type="EMBL" id="TQL64097.1"/>
    </source>
</evidence>
<reference evidence="10 11" key="1">
    <citation type="submission" date="2019-06" db="EMBL/GenBank/DDBJ databases">
        <title>Sequencing the genomes of 1000 actinobacteria strains.</title>
        <authorList>
            <person name="Klenk H.-P."/>
        </authorList>
    </citation>
    <scope>NUCLEOTIDE SEQUENCE [LARGE SCALE GENOMIC DNA]</scope>
    <source>
        <strain evidence="10 11">DSM 4813</strain>
    </source>
</reference>
<keyword evidence="4 10" id="KW-0067">ATP-binding</keyword>
<feature type="transmembrane region" description="Helical" evidence="7">
    <location>
        <begin position="130"/>
        <end position="150"/>
    </location>
</feature>
<keyword evidence="5 7" id="KW-1133">Transmembrane helix</keyword>
<dbReference type="InterPro" id="IPR036640">
    <property type="entry name" value="ABC1_TM_sf"/>
</dbReference>
<dbReference type="Gene3D" id="3.40.50.300">
    <property type="entry name" value="P-loop containing nucleotide triphosphate hydrolases"/>
    <property type="match status" value="1"/>
</dbReference>
<evidence type="ECO:0000259" key="8">
    <source>
        <dbReference type="PROSITE" id="PS50893"/>
    </source>
</evidence>
<keyword evidence="3" id="KW-0547">Nucleotide-binding</keyword>
<dbReference type="InterPro" id="IPR011527">
    <property type="entry name" value="ABC1_TM_dom"/>
</dbReference>
<evidence type="ECO:0000256" key="7">
    <source>
        <dbReference type="SAM" id="Phobius"/>
    </source>
</evidence>
<proteinExistence type="predicted"/>
<sequence>MRALAVIDLRWSKVARAILLGTGALGSAVALGAASAWLIARASQMPPVLTLSVVVVSVRAFGISRGVFRYLERLASHQVALGTMGDLRTALYQRLSGGPVGAVTALRRGDLLARVGADVDHVGDVVVRGIIPAGISAAVSLLTVIGIGLLLPEAALFLAIGLAIAGILAPSLTARGARDAERDGARARADVTARALDLIEHSPQIIVAGRFGDQLAALTAADRSWQASTRRGAQSLGAGAAAGMAGLAIAVIGALLTGIPAVQSGRLSEVALAVVVLTPLAAFESTTVLPAAAIQFYRSTVAAGRLMELWDQVGGDGERALARAEVTDPALALELDDVVIGWPSSGMRARVGSLQVQRGGSTVIHGPSGAGKTTLLMTMAGLVPAISGTVRGSAGAAFTAEDAHVFHTTVLENLRVARGDVTEDEALRALDLTGLRPWLAAQPDGLATMIGPDASTISGGERRRLLIARALLNRSPILLIDEPAEHLDSAGVAALLADLLTLPRRTADEEFPVSAVVIASHHEPAPGLADQVIELGEVYHQATD</sequence>
<comment type="caution">
    <text evidence="10">The sequence shown here is derived from an EMBL/GenBank/DDBJ whole genome shotgun (WGS) entry which is preliminary data.</text>
</comment>
<dbReference type="EMBL" id="VFOS01000001">
    <property type="protein sequence ID" value="TQL64097.1"/>
    <property type="molecule type" value="Genomic_DNA"/>
</dbReference>
<dbReference type="SMART" id="SM00382">
    <property type="entry name" value="AAA"/>
    <property type="match status" value="1"/>
</dbReference>
<dbReference type="GO" id="GO:0005886">
    <property type="term" value="C:plasma membrane"/>
    <property type="evidence" value="ECO:0007669"/>
    <property type="project" value="UniProtKB-SubCell"/>
</dbReference>
<dbReference type="PANTHER" id="PTHR24221:SF653">
    <property type="entry name" value="TRANSPORT ATP-BINDING PROTEIN CYDC"/>
    <property type="match status" value="1"/>
</dbReference>
<dbReference type="AlphaFoldDB" id="A0A542ZUS5"/>
<dbReference type="Gene3D" id="1.20.1560.10">
    <property type="entry name" value="ABC transporter type 1, transmembrane domain"/>
    <property type="match status" value="1"/>
</dbReference>
<dbReference type="GO" id="GO:0005524">
    <property type="term" value="F:ATP binding"/>
    <property type="evidence" value="ECO:0007669"/>
    <property type="project" value="UniProtKB-KW"/>
</dbReference>
<dbReference type="GO" id="GO:0034775">
    <property type="term" value="P:glutathione transmembrane transport"/>
    <property type="evidence" value="ECO:0007669"/>
    <property type="project" value="InterPro"/>
</dbReference>
<dbReference type="Proteomes" id="UP000315389">
    <property type="component" value="Unassembled WGS sequence"/>
</dbReference>
<keyword evidence="2 7" id="KW-0812">Transmembrane</keyword>
<dbReference type="PANTHER" id="PTHR24221">
    <property type="entry name" value="ATP-BINDING CASSETTE SUB-FAMILY B"/>
    <property type="match status" value="1"/>
</dbReference>
<evidence type="ECO:0000256" key="6">
    <source>
        <dbReference type="ARBA" id="ARBA00023136"/>
    </source>
</evidence>
<dbReference type="GO" id="GO:0140359">
    <property type="term" value="F:ABC-type transporter activity"/>
    <property type="evidence" value="ECO:0007669"/>
    <property type="project" value="InterPro"/>
</dbReference>
<dbReference type="InterPro" id="IPR003439">
    <property type="entry name" value="ABC_transporter-like_ATP-bd"/>
</dbReference>
<dbReference type="InterPro" id="IPR003593">
    <property type="entry name" value="AAA+_ATPase"/>
</dbReference>
<dbReference type="InterPro" id="IPR014223">
    <property type="entry name" value="ABC_CydC/D"/>
</dbReference>
<dbReference type="GO" id="GO:0016887">
    <property type="term" value="F:ATP hydrolysis activity"/>
    <property type="evidence" value="ECO:0007669"/>
    <property type="project" value="InterPro"/>
</dbReference>
<feature type="transmembrane region" description="Helical" evidence="7">
    <location>
        <begin position="17"/>
        <end position="40"/>
    </location>
</feature>
<evidence type="ECO:0000256" key="2">
    <source>
        <dbReference type="ARBA" id="ARBA00022692"/>
    </source>
</evidence>
<dbReference type="GO" id="GO:0045454">
    <property type="term" value="P:cell redox homeostasis"/>
    <property type="evidence" value="ECO:0007669"/>
    <property type="project" value="InterPro"/>
</dbReference>
<name>A0A542ZUS5_RARFA</name>
<evidence type="ECO:0000313" key="11">
    <source>
        <dbReference type="Proteomes" id="UP000315389"/>
    </source>
</evidence>
<dbReference type="InterPro" id="IPR017871">
    <property type="entry name" value="ABC_transporter-like_CS"/>
</dbReference>
<dbReference type="SUPFAM" id="SSF90123">
    <property type="entry name" value="ABC transporter transmembrane region"/>
    <property type="match status" value="1"/>
</dbReference>
<dbReference type="PROSITE" id="PS50893">
    <property type="entry name" value="ABC_TRANSPORTER_2"/>
    <property type="match status" value="1"/>
</dbReference>
<feature type="domain" description="ABC transporter" evidence="8">
    <location>
        <begin position="333"/>
        <end position="542"/>
    </location>
</feature>
<dbReference type="InterPro" id="IPR027417">
    <property type="entry name" value="P-loop_NTPase"/>
</dbReference>
<dbReference type="PROSITE" id="PS00211">
    <property type="entry name" value="ABC_TRANSPORTER_1"/>
    <property type="match status" value="1"/>
</dbReference>
<feature type="transmembrane region" description="Helical" evidence="7">
    <location>
        <begin position="46"/>
        <end position="68"/>
    </location>
</feature>
<dbReference type="GO" id="GO:0034040">
    <property type="term" value="F:ATPase-coupled lipid transmembrane transporter activity"/>
    <property type="evidence" value="ECO:0007669"/>
    <property type="project" value="TreeGrafter"/>
</dbReference>
<dbReference type="SUPFAM" id="SSF52540">
    <property type="entry name" value="P-loop containing nucleoside triphosphate hydrolases"/>
    <property type="match status" value="1"/>
</dbReference>
<dbReference type="NCBIfam" id="TIGR02868">
    <property type="entry name" value="CydC"/>
    <property type="match status" value="1"/>
</dbReference>
<evidence type="ECO:0000256" key="4">
    <source>
        <dbReference type="ARBA" id="ARBA00022840"/>
    </source>
</evidence>
<accession>A0A542ZUS5</accession>
<dbReference type="PROSITE" id="PS50929">
    <property type="entry name" value="ABC_TM1F"/>
    <property type="match status" value="1"/>
</dbReference>
<feature type="transmembrane region" description="Helical" evidence="7">
    <location>
        <begin position="236"/>
        <end position="259"/>
    </location>
</feature>
<gene>
    <name evidence="10" type="ORF">FB461_0582</name>
</gene>
<keyword evidence="6 7" id="KW-0472">Membrane</keyword>
<keyword evidence="11" id="KW-1185">Reference proteome</keyword>
<evidence type="ECO:0000256" key="3">
    <source>
        <dbReference type="ARBA" id="ARBA00022741"/>
    </source>
</evidence>
<dbReference type="Pfam" id="PF00664">
    <property type="entry name" value="ABC_membrane"/>
    <property type="match status" value="1"/>
</dbReference>
<evidence type="ECO:0000259" key="9">
    <source>
        <dbReference type="PROSITE" id="PS50929"/>
    </source>
</evidence>
<feature type="domain" description="ABC transmembrane type-1" evidence="9">
    <location>
        <begin position="17"/>
        <end position="298"/>
    </location>
</feature>
<comment type="subcellular location">
    <subcellularLocation>
        <location evidence="1">Cell membrane</location>
        <topology evidence="1">Multi-pass membrane protein</topology>
    </subcellularLocation>
</comment>
<evidence type="ECO:0000256" key="5">
    <source>
        <dbReference type="ARBA" id="ARBA00022989"/>
    </source>
</evidence>
<organism evidence="10 11">
    <name type="scientific">Rarobacter faecitabidus</name>
    <dbReference type="NCBI Taxonomy" id="13243"/>
    <lineage>
        <taxon>Bacteria</taxon>
        <taxon>Bacillati</taxon>
        <taxon>Actinomycetota</taxon>
        <taxon>Actinomycetes</taxon>
        <taxon>Micrococcales</taxon>
        <taxon>Rarobacteraceae</taxon>
        <taxon>Rarobacter</taxon>
    </lineage>
</organism>
<evidence type="ECO:0000256" key="1">
    <source>
        <dbReference type="ARBA" id="ARBA00004651"/>
    </source>
</evidence>